<dbReference type="AlphaFoldDB" id="A0A934U4M1"/>
<sequence>MTDTAKADLKRELGDGLPVLDELSDADAADILELFQAARKTEQKQLMAAIDETIDALPWMFRGTARKIIVGKK</sequence>
<accession>A0A934U4M1</accession>
<evidence type="ECO:0000313" key="2">
    <source>
        <dbReference type="Proteomes" id="UP000655868"/>
    </source>
</evidence>
<evidence type="ECO:0000313" key="1">
    <source>
        <dbReference type="EMBL" id="MBJ8340649.1"/>
    </source>
</evidence>
<dbReference type="Proteomes" id="UP000655868">
    <property type="component" value="Unassembled WGS sequence"/>
</dbReference>
<reference evidence="1" key="1">
    <citation type="submission" date="2020-12" db="EMBL/GenBank/DDBJ databases">
        <title>Antrihabitans popcorni sp. nov. and Antrihabitans auranticaus sp. nov., isolated from a larva cave.</title>
        <authorList>
            <person name="Lee S.D."/>
            <person name="Kim I.S."/>
        </authorList>
    </citation>
    <scope>NUCLEOTIDE SEQUENCE</scope>
    <source>
        <strain evidence="1">YC3-6</strain>
    </source>
</reference>
<dbReference type="RefSeq" id="WP_199705522.1">
    <property type="nucleotide sequence ID" value="NZ_JAEMNV010000005.1"/>
</dbReference>
<protein>
    <submittedName>
        <fullName evidence="1">Uncharacterized protein</fullName>
    </submittedName>
</protein>
<proteinExistence type="predicted"/>
<dbReference type="EMBL" id="JAEMNV010000005">
    <property type="protein sequence ID" value="MBJ8340649.1"/>
    <property type="molecule type" value="Genomic_DNA"/>
</dbReference>
<gene>
    <name evidence="1" type="ORF">JGU71_17295</name>
</gene>
<organism evidence="1 2">
    <name type="scientific">Antrihabitans stalagmiti</name>
    <dbReference type="NCBI Taxonomy" id="2799499"/>
    <lineage>
        <taxon>Bacteria</taxon>
        <taxon>Bacillati</taxon>
        <taxon>Actinomycetota</taxon>
        <taxon>Actinomycetes</taxon>
        <taxon>Mycobacteriales</taxon>
        <taxon>Nocardiaceae</taxon>
        <taxon>Antrihabitans</taxon>
    </lineage>
</organism>
<name>A0A934U4M1_9NOCA</name>
<keyword evidence="2" id="KW-1185">Reference proteome</keyword>
<comment type="caution">
    <text evidence="1">The sequence shown here is derived from an EMBL/GenBank/DDBJ whole genome shotgun (WGS) entry which is preliminary data.</text>
</comment>